<dbReference type="Pfam" id="PF01740">
    <property type="entry name" value="STAS"/>
    <property type="match status" value="1"/>
</dbReference>
<comment type="caution">
    <text evidence="2">The sequence shown here is derived from an EMBL/GenBank/DDBJ whole genome shotgun (WGS) entry which is preliminary data.</text>
</comment>
<evidence type="ECO:0000259" key="1">
    <source>
        <dbReference type="PROSITE" id="PS50801"/>
    </source>
</evidence>
<dbReference type="AlphaFoldDB" id="A0A7C6AG42"/>
<dbReference type="Gene3D" id="3.30.750.24">
    <property type="entry name" value="STAS domain"/>
    <property type="match status" value="1"/>
</dbReference>
<gene>
    <name evidence="2" type="ORF">ENV70_02300</name>
</gene>
<accession>A0A7C6AG42</accession>
<name>A0A7C6AG42_UNCW3</name>
<dbReference type="InterPro" id="IPR036513">
    <property type="entry name" value="STAS_dom_sf"/>
</dbReference>
<organism evidence="2">
    <name type="scientific">candidate division WOR-3 bacterium</name>
    <dbReference type="NCBI Taxonomy" id="2052148"/>
    <lineage>
        <taxon>Bacteria</taxon>
        <taxon>Bacteria division WOR-3</taxon>
    </lineage>
</organism>
<sequence>MMKVQIVEAIKNKKFSFFLPSGEINEGEFETMAEKLKGMIESGEFNVIIDLSRVTHINYKIVGDLIEFQKKFKEYGGDIKLVNVSPYLYNILRLYGFYPFEIYPSRRAALKSFQ</sequence>
<reference evidence="2" key="1">
    <citation type="journal article" date="2020" name="mSystems">
        <title>Genome- and Community-Level Interaction Insights into Carbon Utilization and Element Cycling Functions of Hydrothermarchaeota in Hydrothermal Sediment.</title>
        <authorList>
            <person name="Zhou Z."/>
            <person name="Liu Y."/>
            <person name="Xu W."/>
            <person name="Pan J."/>
            <person name="Luo Z.H."/>
            <person name="Li M."/>
        </authorList>
    </citation>
    <scope>NUCLEOTIDE SEQUENCE [LARGE SCALE GENOMIC DNA]</scope>
    <source>
        <strain evidence="2">SpSt-783</strain>
    </source>
</reference>
<dbReference type="EMBL" id="DTHJ01000052">
    <property type="protein sequence ID" value="HHS62435.1"/>
    <property type="molecule type" value="Genomic_DNA"/>
</dbReference>
<protein>
    <submittedName>
        <fullName evidence="2">Anti-sigma factor antagonist</fullName>
    </submittedName>
</protein>
<dbReference type="PROSITE" id="PS50801">
    <property type="entry name" value="STAS"/>
    <property type="match status" value="1"/>
</dbReference>
<feature type="domain" description="STAS" evidence="1">
    <location>
        <begin position="21"/>
        <end position="114"/>
    </location>
</feature>
<evidence type="ECO:0000313" key="2">
    <source>
        <dbReference type="EMBL" id="HHS62435.1"/>
    </source>
</evidence>
<dbReference type="SUPFAM" id="SSF52091">
    <property type="entry name" value="SpoIIaa-like"/>
    <property type="match status" value="1"/>
</dbReference>
<dbReference type="CDD" id="cd07043">
    <property type="entry name" value="STAS_anti-anti-sigma_factors"/>
    <property type="match status" value="1"/>
</dbReference>
<proteinExistence type="predicted"/>
<dbReference type="InterPro" id="IPR002645">
    <property type="entry name" value="STAS_dom"/>
</dbReference>